<feature type="transmembrane region" description="Helical" evidence="1">
    <location>
        <begin position="203"/>
        <end position="230"/>
    </location>
</feature>
<reference evidence="3 4" key="1">
    <citation type="submission" date="2024-05" db="EMBL/GenBank/DDBJ databases">
        <authorList>
            <person name="Wallberg A."/>
        </authorList>
    </citation>
    <scope>NUCLEOTIDE SEQUENCE [LARGE SCALE GENOMIC DNA]</scope>
</reference>
<comment type="caution">
    <text evidence="3">The sequence shown here is derived from an EMBL/GenBank/DDBJ whole genome shotgun (WGS) entry which is preliminary data.</text>
</comment>
<accession>A0AAV2R951</accession>
<keyword evidence="1" id="KW-1133">Transmembrane helix</keyword>
<feature type="signal peptide" evidence="2">
    <location>
        <begin position="1"/>
        <end position="26"/>
    </location>
</feature>
<evidence type="ECO:0000256" key="1">
    <source>
        <dbReference type="SAM" id="Phobius"/>
    </source>
</evidence>
<protein>
    <submittedName>
        <fullName evidence="3">Uncharacterized protein</fullName>
    </submittedName>
</protein>
<dbReference type="EMBL" id="CAXKWB010016955">
    <property type="protein sequence ID" value="CAL4117564.1"/>
    <property type="molecule type" value="Genomic_DNA"/>
</dbReference>
<feature type="chain" id="PRO_5043819574" evidence="2">
    <location>
        <begin position="27"/>
        <end position="292"/>
    </location>
</feature>
<gene>
    <name evidence="3" type="ORF">MNOR_LOCUS21221</name>
</gene>
<name>A0AAV2R951_MEGNR</name>
<sequence length="292" mass="32813">MDFRESMAKCVTLHLLFTFCLVASQAKECVDNVSSPSMTHFVEPQNKVQLNLKPTLDTSVPWTPITFTLQNLATITLKNSNKVVSGVTLVDLKIVLKREDDHREQSVVIPLVGGQWNILILQEDDDNNLILLVTTKHNHATYETRYKVQRLREPMSITSISSSCTFHCSLEWEIDCLRNSDHLSNTEKSMGQLNKKTSSNNRYIGGSGVAIVSIILLIVLVVGAVLFLCWRYQNQRLKESIKKNKKKLTHSQDVLQDGCRGREGQAQMNGDSLMGYDGPYVQIQFSGSPNSP</sequence>
<dbReference type="AlphaFoldDB" id="A0AAV2R951"/>
<organism evidence="3 4">
    <name type="scientific">Meganyctiphanes norvegica</name>
    <name type="common">Northern krill</name>
    <name type="synonym">Thysanopoda norvegica</name>
    <dbReference type="NCBI Taxonomy" id="48144"/>
    <lineage>
        <taxon>Eukaryota</taxon>
        <taxon>Metazoa</taxon>
        <taxon>Ecdysozoa</taxon>
        <taxon>Arthropoda</taxon>
        <taxon>Crustacea</taxon>
        <taxon>Multicrustacea</taxon>
        <taxon>Malacostraca</taxon>
        <taxon>Eumalacostraca</taxon>
        <taxon>Eucarida</taxon>
        <taxon>Euphausiacea</taxon>
        <taxon>Euphausiidae</taxon>
        <taxon>Meganyctiphanes</taxon>
    </lineage>
</organism>
<keyword evidence="4" id="KW-1185">Reference proteome</keyword>
<evidence type="ECO:0000256" key="2">
    <source>
        <dbReference type="SAM" id="SignalP"/>
    </source>
</evidence>
<keyword evidence="1" id="KW-0472">Membrane</keyword>
<evidence type="ECO:0000313" key="3">
    <source>
        <dbReference type="EMBL" id="CAL4117564.1"/>
    </source>
</evidence>
<keyword evidence="2" id="KW-0732">Signal</keyword>
<dbReference type="Proteomes" id="UP001497623">
    <property type="component" value="Unassembled WGS sequence"/>
</dbReference>
<evidence type="ECO:0000313" key="4">
    <source>
        <dbReference type="Proteomes" id="UP001497623"/>
    </source>
</evidence>
<keyword evidence="1" id="KW-0812">Transmembrane</keyword>
<proteinExistence type="predicted"/>